<feature type="region of interest" description="Disordered" evidence="1">
    <location>
        <begin position="161"/>
        <end position="181"/>
    </location>
</feature>
<dbReference type="Proteomes" id="UP000191518">
    <property type="component" value="Unassembled WGS sequence"/>
</dbReference>
<dbReference type="EMBL" id="MDYP01000150">
    <property type="protein sequence ID" value="OQD94159.1"/>
    <property type="molecule type" value="Genomic_DNA"/>
</dbReference>
<proteinExistence type="predicted"/>
<feature type="compositionally biased region" description="Polar residues" evidence="1">
    <location>
        <begin position="171"/>
        <end position="181"/>
    </location>
</feature>
<feature type="compositionally biased region" description="Acidic residues" evidence="1">
    <location>
        <begin position="67"/>
        <end position="78"/>
    </location>
</feature>
<feature type="region of interest" description="Disordered" evidence="1">
    <location>
        <begin position="60"/>
        <end position="90"/>
    </location>
</feature>
<keyword evidence="3" id="KW-1185">Reference proteome</keyword>
<comment type="caution">
    <text evidence="2">The sequence shown here is derived from an EMBL/GenBank/DDBJ whole genome shotgun (WGS) entry which is preliminary data.</text>
</comment>
<dbReference type="AlphaFoldDB" id="A0A1V6QY93"/>
<organism evidence="2 3">
    <name type="scientific">Penicillium vulpinum</name>
    <dbReference type="NCBI Taxonomy" id="29845"/>
    <lineage>
        <taxon>Eukaryota</taxon>
        <taxon>Fungi</taxon>
        <taxon>Dikarya</taxon>
        <taxon>Ascomycota</taxon>
        <taxon>Pezizomycotina</taxon>
        <taxon>Eurotiomycetes</taxon>
        <taxon>Eurotiomycetidae</taxon>
        <taxon>Eurotiales</taxon>
        <taxon>Aspergillaceae</taxon>
        <taxon>Penicillium</taxon>
    </lineage>
</organism>
<gene>
    <name evidence="2" type="ORF">PENVUL_c151G07804</name>
</gene>
<sequence>MDPIKRQPSRPEPLWRDGTPDWAALERTSRPSAPSSRPQPGPPVFQNPWLTYEAIVVIADEPVAEPATEEPATEDPVADEPATKPATEEPVEEWIIPDASSVEGWPNAHLHPHGVPATENLSSASEAFIEAQPIQNSYIKISVADLALYADWGKFRGQMRAKKKRRACEKGSSNSKLGWRR</sequence>
<accession>A0A1V6QY93</accession>
<evidence type="ECO:0000313" key="3">
    <source>
        <dbReference type="Proteomes" id="UP000191518"/>
    </source>
</evidence>
<feature type="region of interest" description="Disordered" evidence="1">
    <location>
        <begin position="1"/>
        <end position="46"/>
    </location>
</feature>
<reference evidence="3" key="1">
    <citation type="journal article" date="2017" name="Nat. Microbiol.">
        <title>Global analysis of biosynthetic gene clusters reveals vast potential of secondary metabolite production in Penicillium species.</title>
        <authorList>
            <person name="Nielsen J.C."/>
            <person name="Grijseels S."/>
            <person name="Prigent S."/>
            <person name="Ji B."/>
            <person name="Dainat J."/>
            <person name="Nielsen K.F."/>
            <person name="Frisvad J.C."/>
            <person name="Workman M."/>
            <person name="Nielsen J."/>
        </authorList>
    </citation>
    <scope>NUCLEOTIDE SEQUENCE [LARGE SCALE GENOMIC DNA]</scope>
    <source>
        <strain evidence="3">IBT 29486</strain>
    </source>
</reference>
<evidence type="ECO:0000313" key="2">
    <source>
        <dbReference type="EMBL" id="OQD94159.1"/>
    </source>
</evidence>
<evidence type="ECO:0000256" key="1">
    <source>
        <dbReference type="SAM" id="MobiDB-lite"/>
    </source>
</evidence>
<dbReference type="OrthoDB" id="3594103at2759"/>
<protein>
    <submittedName>
        <fullName evidence="2">Uncharacterized protein</fullName>
    </submittedName>
</protein>
<name>A0A1V6QY93_9EURO</name>